<gene>
    <name evidence="8" type="ORF">DNK49_14825</name>
</gene>
<name>A0A323UTZ3_9RHOO</name>
<comment type="subcellular location">
    <subcellularLocation>
        <location evidence="4">Secreted</location>
    </subcellularLocation>
    <subcellularLocation>
        <location evidence="4">Bacterial flagellum</location>
    </subcellularLocation>
</comment>
<reference evidence="8 9" key="1">
    <citation type="submission" date="2018-06" db="EMBL/GenBank/DDBJ databases">
        <title>Azoarcus communis strain SWub3 genome.</title>
        <authorList>
            <person name="Zorraquino Salvo V."/>
            <person name="Toubiana D."/>
            <person name="Blumwald E."/>
        </authorList>
    </citation>
    <scope>NUCLEOTIDE SEQUENCE [LARGE SCALE GENOMIC DNA]</scope>
    <source>
        <strain evidence="8 9">SWub3</strain>
    </source>
</reference>
<keyword evidence="9" id="KW-1185">Reference proteome</keyword>
<proteinExistence type="inferred from homology"/>
<evidence type="ECO:0000313" key="9">
    <source>
        <dbReference type="Proteomes" id="UP000248259"/>
    </source>
</evidence>
<evidence type="ECO:0000313" key="8">
    <source>
        <dbReference type="EMBL" id="PZA15741.1"/>
    </source>
</evidence>
<keyword evidence="8" id="KW-0282">Flagellum</keyword>
<keyword evidence="8" id="KW-0969">Cilium</keyword>
<dbReference type="Gene3D" id="2.170.280.10">
    <property type="entry name" value="f41 fragment of flagellin, middle domain"/>
    <property type="match status" value="1"/>
</dbReference>
<evidence type="ECO:0000259" key="7">
    <source>
        <dbReference type="Pfam" id="PF00700"/>
    </source>
</evidence>
<dbReference type="PANTHER" id="PTHR42792:SF2">
    <property type="entry name" value="FLAGELLIN"/>
    <property type="match status" value="1"/>
</dbReference>
<sequence>MAQVINTNIPSLNAQRNLNSSAGSLSTSLQRLSSGLRINSAKDDAAGLAISERFTSQIRGLNQAVRNANDGISLAQTAEGALGSAGDILQRIRELAVQSANASNSSSDRQALQNEVTQLVQELDRISTTTNFNGKVLFDGTFGTANFQVGANAYQTITTSTANLRTSQYGNNQTFGSGAAAANGAWGSNGVTAGTLAMNGHLGSANVSITANQSAKDIATNINLNSPDTGIVASGRTEVELSFGAPGSYSLTLRSDNDNPLPVSFTLSASQGADALSSAITAINDQAAKTGVTAQLSEDGNSIILTNPTGADMLIADTPVLNGGAVNVTKLYRDTDGNLQQVPPAVSLTADTTPDNIIVGGYITLDSDKSFSVNPTGTNAFTSTGSTLIQVAQLDITDFEKASQALKTVDAALNLINSQRSAFGAVQSRFEATINNLQTTSENLSASRSRIRDADFAAETANLTRTQILQQAGTAMLAQANSLPQQVLQLLG</sequence>
<dbReference type="InterPro" id="IPR001029">
    <property type="entry name" value="Flagellin_N"/>
</dbReference>
<dbReference type="Pfam" id="PF00669">
    <property type="entry name" value="Flagellin_N"/>
    <property type="match status" value="1"/>
</dbReference>
<evidence type="ECO:0000256" key="2">
    <source>
        <dbReference type="ARBA" id="ARBA00022525"/>
    </source>
</evidence>
<evidence type="ECO:0000256" key="1">
    <source>
        <dbReference type="ARBA" id="ARBA00005709"/>
    </source>
</evidence>
<evidence type="ECO:0000256" key="5">
    <source>
        <dbReference type="SAM" id="Coils"/>
    </source>
</evidence>
<dbReference type="OrthoDB" id="9796789at2"/>
<dbReference type="InterPro" id="IPR001492">
    <property type="entry name" value="Flagellin"/>
</dbReference>
<dbReference type="GO" id="GO:0005198">
    <property type="term" value="F:structural molecule activity"/>
    <property type="evidence" value="ECO:0007669"/>
    <property type="project" value="UniProtKB-UniRule"/>
</dbReference>
<dbReference type="Pfam" id="PF00700">
    <property type="entry name" value="Flagellin_C"/>
    <property type="match status" value="1"/>
</dbReference>
<dbReference type="Gene3D" id="6.10.10.10">
    <property type="entry name" value="Flagellar export chaperone, C-terminal domain"/>
    <property type="match status" value="1"/>
</dbReference>
<evidence type="ECO:0000259" key="6">
    <source>
        <dbReference type="Pfam" id="PF00669"/>
    </source>
</evidence>
<evidence type="ECO:0000256" key="3">
    <source>
        <dbReference type="ARBA" id="ARBA00023143"/>
    </source>
</evidence>
<dbReference type="Gene3D" id="6.10.280.190">
    <property type="match status" value="1"/>
</dbReference>
<dbReference type="InterPro" id="IPR042187">
    <property type="entry name" value="Flagellin_C_sub2"/>
</dbReference>
<dbReference type="PANTHER" id="PTHR42792">
    <property type="entry name" value="FLAGELLIN"/>
    <property type="match status" value="1"/>
</dbReference>
<comment type="similarity">
    <text evidence="1 4">Belongs to the bacterial flagellin family.</text>
</comment>
<organism evidence="8 9">
    <name type="scientific">Parazoarcus communis SWub3 = DSM 12120</name>
    <dbReference type="NCBI Taxonomy" id="1121029"/>
    <lineage>
        <taxon>Bacteria</taxon>
        <taxon>Pseudomonadati</taxon>
        <taxon>Pseudomonadota</taxon>
        <taxon>Betaproteobacteria</taxon>
        <taxon>Rhodocyclales</taxon>
        <taxon>Zoogloeaceae</taxon>
        <taxon>Parazoarcus</taxon>
    </lineage>
</organism>
<comment type="function">
    <text evidence="4">Flagellin is the subunit protein which polymerizes to form the filaments of bacterial flagella.</text>
</comment>
<dbReference type="InterPro" id="IPR046358">
    <property type="entry name" value="Flagellin_C"/>
</dbReference>
<keyword evidence="3 4" id="KW-0975">Bacterial flagellum</keyword>
<dbReference type="InterPro" id="IPR010810">
    <property type="entry name" value="Flagellin_hook_IN_motif"/>
</dbReference>
<dbReference type="EMBL" id="QKOE01000011">
    <property type="protein sequence ID" value="PZA15741.1"/>
    <property type="molecule type" value="Genomic_DNA"/>
</dbReference>
<evidence type="ECO:0000256" key="4">
    <source>
        <dbReference type="RuleBase" id="RU362073"/>
    </source>
</evidence>
<dbReference type="SUPFAM" id="SSF64518">
    <property type="entry name" value="Phase 1 flagellin"/>
    <property type="match status" value="1"/>
</dbReference>
<dbReference type="Gene3D" id="2.30.220.10">
    <property type="entry name" value="f41 fragment of flagellin, C-terminal domain"/>
    <property type="match status" value="1"/>
</dbReference>
<protein>
    <recommendedName>
        <fullName evidence="4">Flagellin</fullName>
    </recommendedName>
</protein>
<dbReference type="PRINTS" id="PR00207">
    <property type="entry name" value="FLAGELLIN"/>
</dbReference>
<keyword evidence="2 4" id="KW-0964">Secreted</keyword>
<dbReference type="Gene3D" id="1.20.1330.10">
    <property type="entry name" value="f41 fragment of flagellin, N-terminal domain"/>
    <property type="match status" value="1"/>
</dbReference>
<dbReference type="GO" id="GO:0005576">
    <property type="term" value="C:extracellular region"/>
    <property type="evidence" value="ECO:0007669"/>
    <property type="project" value="UniProtKB-SubCell"/>
</dbReference>
<dbReference type="GO" id="GO:0009288">
    <property type="term" value="C:bacterial-type flagellum"/>
    <property type="evidence" value="ECO:0007669"/>
    <property type="project" value="UniProtKB-SubCell"/>
</dbReference>
<keyword evidence="8" id="KW-0966">Cell projection</keyword>
<comment type="caution">
    <text evidence="8">The sequence shown here is derived from an EMBL/GenBank/DDBJ whole genome shotgun (WGS) entry which is preliminary data.</text>
</comment>
<feature type="domain" description="Flagellin N-terminal" evidence="6">
    <location>
        <begin position="5"/>
        <end position="141"/>
    </location>
</feature>
<dbReference type="Proteomes" id="UP000248259">
    <property type="component" value="Unassembled WGS sequence"/>
</dbReference>
<dbReference type="RefSeq" id="WP_110526128.1">
    <property type="nucleotide sequence ID" value="NZ_QKOE01000011.1"/>
</dbReference>
<accession>A0A323UTZ3</accession>
<dbReference type="AlphaFoldDB" id="A0A323UTZ3"/>
<dbReference type="Pfam" id="PF07196">
    <property type="entry name" value="Flagellin_IN"/>
    <property type="match status" value="2"/>
</dbReference>
<feature type="coiled-coil region" evidence="5">
    <location>
        <begin position="102"/>
        <end position="129"/>
    </location>
</feature>
<feature type="domain" description="Flagellin C-terminal" evidence="7">
    <location>
        <begin position="406"/>
        <end position="491"/>
    </location>
</feature>
<keyword evidence="5" id="KW-0175">Coiled coil</keyword>